<name>A0A833QW07_9POAL</name>
<dbReference type="Gene3D" id="3.30.530.20">
    <property type="match status" value="1"/>
</dbReference>
<gene>
    <name evidence="1" type="ORF">FCM35_KLT08422</name>
</gene>
<dbReference type="SUPFAM" id="SSF55961">
    <property type="entry name" value="Bet v1-like"/>
    <property type="match status" value="1"/>
</dbReference>
<dbReference type="OrthoDB" id="1929286at2759"/>
<sequence length="200" mass="22056">MNDQRQIEKWKGKVALDLSTNEIQAWSLLSDFFSLHLWLPGVTTCEKVTGSESLPGSIRYVASPAYESGEVSWAKEELIGFDPVERSFSYRVVDGNMGFGEYVAHFRVLPGMGDGCRLEWSFECEPVTGWTREGLLGYMDSGLKGMAERVEKASNPDGKNTDMVNFEGNDKLDGKVINGGTICKANDEVNGEIHCEVNGA</sequence>
<keyword evidence="2" id="KW-1185">Reference proteome</keyword>
<reference evidence="1" key="1">
    <citation type="submission" date="2020-01" db="EMBL/GenBank/DDBJ databases">
        <title>Genome sequence of Kobresia littledalei, the first chromosome-level genome in the family Cyperaceae.</title>
        <authorList>
            <person name="Qu G."/>
        </authorList>
    </citation>
    <scope>NUCLEOTIDE SEQUENCE</scope>
    <source>
        <strain evidence="1">C.B.Clarke</strain>
        <tissue evidence="1">Leaf</tissue>
    </source>
</reference>
<dbReference type="Pfam" id="PF10604">
    <property type="entry name" value="Polyketide_cyc2"/>
    <property type="match status" value="1"/>
</dbReference>
<dbReference type="EMBL" id="SWLB01000018">
    <property type="protein sequence ID" value="KAF3326792.1"/>
    <property type="molecule type" value="Genomic_DNA"/>
</dbReference>
<comment type="caution">
    <text evidence="1">The sequence shown here is derived from an EMBL/GenBank/DDBJ whole genome shotgun (WGS) entry which is preliminary data.</text>
</comment>
<dbReference type="Proteomes" id="UP000623129">
    <property type="component" value="Unassembled WGS sequence"/>
</dbReference>
<dbReference type="InterPro" id="IPR053249">
    <property type="entry name" value="LFS"/>
</dbReference>
<organism evidence="1 2">
    <name type="scientific">Carex littledalei</name>
    <dbReference type="NCBI Taxonomy" id="544730"/>
    <lineage>
        <taxon>Eukaryota</taxon>
        <taxon>Viridiplantae</taxon>
        <taxon>Streptophyta</taxon>
        <taxon>Embryophyta</taxon>
        <taxon>Tracheophyta</taxon>
        <taxon>Spermatophyta</taxon>
        <taxon>Magnoliopsida</taxon>
        <taxon>Liliopsida</taxon>
        <taxon>Poales</taxon>
        <taxon>Cyperaceae</taxon>
        <taxon>Cyperoideae</taxon>
        <taxon>Cariceae</taxon>
        <taxon>Carex</taxon>
        <taxon>Carex subgen. Euthyceras</taxon>
    </lineage>
</organism>
<evidence type="ECO:0000313" key="2">
    <source>
        <dbReference type="Proteomes" id="UP000623129"/>
    </source>
</evidence>
<accession>A0A833QW07</accession>
<dbReference type="InterPro" id="IPR019587">
    <property type="entry name" value="Polyketide_cyclase/dehydratase"/>
</dbReference>
<dbReference type="PANTHER" id="PTHR33789:SF11">
    <property type="entry name" value="OS05G0202300 PROTEIN"/>
    <property type="match status" value="1"/>
</dbReference>
<dbReference type="CDD" id="cd07821">
    <property type="entry name" value="PYR_PYL_RCAR_like"/>
    <property type="match status" value="1"/>
</dbReference>
<evidence type="ECO:0000313" key="1">
    <source>
        <dbReference type="EMBL" id="KAF3326792.1"/>
    </source>
</evidence>
<proteinExistence type="predicted"/>
<dbReference type="PANTHER" id="PTHR33789">
    <property type="entry name" value="LACHRYMATORY-FACTOR SYNTHASE"/>
    <property type="match status" value="1"/>
</dbReference>
<protein>
    <submittedName>
        <fullName evidence="1">Lachrymatory-factor synthase-like protein</fullName>
    </submittedName>
</protein>
<dbReference type="AlphaFoldDB" id="A0A833QW07"/>
<dbReference type="InterPro" id="IPR023393">
    <property type="entry name" value="START-like_dom_sf"/>
</dbReference>